<dbReference type="InterPro" id="IPR001387">
    <property type="entry name" value="Cro/C1-type_HTH"/>
</dbReference>
<dbReference type="AlphaFoldDB" id="R9BV16"/>
<protein>
    <submittedName>
        <fullName evidence="2">Transcriptional regulator</fullName>
    </submittedName>
</protein>
<dbReference type="CDD" id="cd00093">
    <property type="entry name" value="HTH_XRE"/>
    <property type="match status" value="1"/>
</dbReference>
<name>R9BV16_9CLOT</name>
<dbReference type="RefSeq" id="WP_016208548.1">
    <property type="nucleotide sequence ID" value="NZ_ASRV01000195.1"/>
</dbReference>
<dbReference type="SUPFAM" id="SSF47413">
    <property type="entry name" value="lambda repressor-like DNA-binding domains"/>
    <property type="match status" value="1"/>
</dbReference>
<evidence type="ECO:0000259" key="1">
    <source>
        <dbReference type="PROSITE" id="PS50943"/>
    </source>
</evidence>
<evidence type="ECO:0000313" key="3">
    <source>
        <dbReference type="Proteomes" id="UP000013988"/>
    </source>
</evidence>
<feature type="domain" description="HTH cro/C1-type" evidence="1">
    <location>
        <begin position="7"/>
        <end position="62"/>
    </location>
</feature>
<keyword evidence="3" id="KW-1185">Reference proteome</keyword>
<dbReference type="GO" id="GO:0003677">
    <property type="term" value="F:DNA binding"/>
    <property type="evidence" value="ECO:0007669"/>
    <property type="project" value="InterPro"/>
</dbReference>
<accession>R9BV16</accession>
<evidence type="ECO:0000313" key="2">
    <source>
        <dbReference type="EMBL" id="EOR20560.1"/>
    </source>
</evidence>
<dbReference type="PROSITE" id="PS50943">
    <property type="entry name" value="HTH_CROC1"/>
    <property type="match status" value="1"/>
</dbReference>
<dbReference type="Proteomes" id="UP000013988">
    <property type="component" value="Unassembled WGS sequence"/>
</dbReference>
<organism evidence="2 3">
    <name type="scientific">Clostridium sartagoforme AAU1</name>
    <dbReference type="NCBI Taxonomy" id="1202534"/>
    <lineage>
        <taxon>Bacteria</taxon>
        <taxon>Bacillati</taxon>
        <taxon>Bacillota</taxon>
        <taxon>Clostridia</taxon>
        <taxon>Eubacteriales</taxon>
        <taxon>Clostridiaceae</taxon>
        <taxon>Clostridium</taxon>
    </lineage>
</organism>
<dbReference type="EMBL" id="ASRV01000195">
    <property type="protein sequence ID" value="EOR20560.1"/>
    <property type="molecule type" value="Genomic_DNA"/>
</dbReference>
<dbReference type="InterPro" id="IPR010982">
    <property type="entry name" value="Lambda_DNA-bd_dom_sf"/>
</dbReference>
<reference evidence="2 3" key="1">
    <citation type="submission" date="2013-03" db="EMBL/GenBank/DDBJ databases">
        <title>Whole genome shotgun sequencing of Clostridium sartagoforme AAU1.</title>
        <authorList>
            <person name="Joshi C.G."/>
            <person name="Duggirala S.M."/>
            <person name="Nathani N.M."/>
            <person name="Bhatt V.D."/>
            <person name="Patel A.K."/>
            <person name="Pandya P.R."/>
            <person name="KaPatel J.A."/>
        </authorList>
    </citation>
    <scope>NUCLEOTIDE SEQUENCE [LARGE SCALE GENOMIC DNA]</scope>
    <source>
        <strain evidence="2 3">AAU1</strain>
    </source>
</reference>
<dbReference type="PATRIC" id="fig|1202534.3.peg.3285"/>
<sequence>MNIGDRIKILRKDILDLTQAKFGEKIGLKSTAIGQMESGDRNVTDRTILLICNEFNVNEEWLRNGTGEMFIEKDSTIVAELASEYNLDLKGVKFIEAFLNLTSEQQAVLQDLALNFAKAIAKDDEVTATQQLDEDPIIDYELKAFKQELVAEQKGEIYSASENSEENSENQNLA</sequence>
<proteinExistence type="predicted"/>
<comment type="caution">
    <text evidence="2">The sequence shown here is derived from an EMBL/GenBank/DDBJ whole genome shotgun (WGS) entry which is preliminary data.</text>
</comment>
<gene>
    <name evidence="2" type="ORF">A500_16520</name>
</gene>
<dbReference type="Gene3D" id="1.10.260.40">
    <property type="entry name" value="lambda repressor-like DNA-binding domains"/>
    <property type="match status" value="1"/>
</dbReference>
<dbReference type="SMART" id="SM00530">
    <property type="entry name" value="HTH_XRE"/>
    <property type="match status" value="1"/>
</dbReference>
<dbReference type="Pfam" id="PF01381">
    <property type="entry name" value="HTH_3"/>
    <property type="match status" value="1"/>
</dbReference>